<evidence type="ECO:0000256" key="1">
    <source>
        <dbReference type="ARBA" id="ARBA00001452"/>
    </source>
</evidence>
<keyword evidence="12" id="KW-1185">Reference proteome</keyword>
<dbReference type="PANTHER" id="PTHR12145">
    <property type="entry name" value="MANNAN ENDO-1,6-ALPHA-MANNOSIDASE DCW1"/>
    <property type="match status" value="1"/>
</dbReference>
<comment type="catalytic activity">
    <reaction evidence="1 8">
        <text>Random hydrolysis of (1-&gt;6)-alpha-D-mannosidic linkages in unbranched (1-&gt;6)-mannans.</text>
        <dbReference type="EC" id="3.2.1.101"/>
    </reaction>
</comment>
<keyword evidence="7 8" id="KW-0326">Glycosidase</keyword>
<organism evidence="11 12">
    <name type="scientific">Cronartium quercuum f. sp. fusiforme G11</name>
    <dbReference type="NCBI Taxonomy" id="708437"/>
    <lineage>
        <taxon>Eukaryota</taxon>
        <taxon>Fungi</taxon>
        <taxon>Dikarya</taxon>
        <taxon>Basidiomycota</taxon>
        <taxon>Pucciniomycotina</taxon>
        <taxon>Pucciniomycetes</taxon>
        <taxon>Pucciniales</taxon>
        <taxon>Coleosporiaceae</taxon>
        <taxon>Cronartium</taxon>
    </lineage>
</organism>
<evidence type="ECO:0000256" key="9">
    <source>
        <dbReference type="SAM" id="Phobius"/>
    </source>
</evidence>
<dbReference type="Gene3D" id="1.50.10.20">
    <property type="match status" value="1"/>
</dbReference>
<gene>
    <name evidence="11" type="ORF">CROQUDRAFT_694779</name>
</gene>
<dbReference type="Pfam" id="PF03663">
    <property type="entry name" value="Glyco_hydro_76"/>
    <property type="match status" value="1"/>
</dbReference>
<dbReference type="InterPro" id="IPR008928">
    <property type="entry name" value="6-hairpin_glycosidase_sf"/>
</dbReference>
<keyword evidence="9" id="KW-0472">Membrane</keyword>
<dbReference type="EMBL" id="MU167238">
    <property type="protein sequence ID" value="KAG0148353.1"/>
    <property type="molecule type" value="Genomic_DNA"/>
</dbReference>
<evidence type="ECO:0000313" key="11">
    <source>
        <dbReference type="EMBL" id="KAG0148353.1"/>
    </source>
</evidence>
<dbReference type="InterPro" id="IPR005198">
    <property type="entry name" value="Glyco_hydro_76"/>
</dbReference>
<dbReference type="GO" id="GO:0009272">
    <property type="term" value="P:fungal-type cell wall biogenesis"/>
    <property type="evidence" value="ECO:0007669"/>
    <property type="project" value="TreeGrafter"/>
</dbReference>
<evidence type="ECO:0000256" key="6">
    <source>
        <dbReference type="ARBA" id="ARBA00023180"/>
    </source>
</evidence>
<dbReference type="EC" id="3.2.1.101" evidence="3 8"/>
<keyword evidence="5 8" id="KW-0378">Hydrolase</keyword>
<dbReference type="PIRSF" id="PIRSF016302">
    <property type="entry name" value="Man_a_manosd"/>
    <property type="match status" value="1"/>
</dbReference>
<comment type="caution">
    <text evidence="11">The sequence shown here is derived from an EMBL/GenBank/DDBJ whole genome shotgun (WGS) entry which is preliminary data.</text>
</comment>
<reference evidence="11" key="1">
    <citation type="submission" date="2013-11" db="EMBL/GenBank/DDBJ databases">
        <title>Genome sequence of the fusiform rust pathogen reveals effectors for host alternation and coevolution with pine.</title>
        <authorList>
            <consortium name="DOE Joint Genome Institute"/>
            <person name="Smith K."/>
            <person name="Pendleton A."/>
            <person name="Kubisiak T."/>
            <person name="Anderson C."/>
            <person name="Salamov A."/>
            <person name="Aerts A."/>
            <person name="Riley R."/>
            <person name="Clum A."/>
            <person name="Lindquist E."/>
            <person name="Ence D."/>
            <person name="Campbell M."/>
            <person name="Kronenberg Z."/>
            <person name="Feau N."/>
            <person name="Dhillon B."/>
            <person name="Hamelin R."/>
            <person name="Burleigh J."/>
            <person name="Smith J."/>
            <person name="Yandell M."/>
            <person name="Nelson C."/>
            <person name="Grigoriev I."/>
            <person name="Davis J."/>
        </authorList>
    </citation>
    <scope>NUCLEOTIDE SEQUENCE</scope>
    <source>
        <strain evidence="11">G11</strain>
    </source>
</reference>
<evidence type="ECO:0000256" key="10">
    <source>
        <dbReference type="SAM" id="SignalP"/>
    </source>
</evidence>
<evidence type="ECO:0000313" key="12">
    <source>
        <dbReference type="Proteomes" id="UP000886653"/>
    </source>
</evidence>
<keyword evidence="9" id="KW-0812">Transmembrane</keyword>
<comment type="similarity">
    <text evidence="2 8">Belongs to the glycosyl hydrolase 76 family.</text>
</comment>
<protein>
    <recommendedName>
        <fullName evidence="3 8">Mannan endo-1,6-alpha-mannosidase</fullName>
        <ecNumber evidence="3 8">3.2.1.101</ecNumber>
    </recommendedName>
</protein>
<evidence type="ECO:0000256" key="4">
    <source>
        <dbReference type="ARBA" id="ARBA00022729"/>
    </source>
</evidence>
<dbReference type="Proteomes" id="UP000886653">
    <property type="component" value="Unassembled WGS sequence"/>
</dbReference>
<keyword evidence="6" id="KW-0325">Glycoprotein</keyword>
<dbReference type="GO" id="GO:0016052">
    <property type="term" value="P:carbohydrate catabolic process"/>
    <property type="evidence" value="ECO:0007669"/>
    <property type="project" value="InterPro"/>
</dbReference>
<name>A0A9P6NQF5_9BASI</name>
<keyword evidence="4 10" id="KW-0732">Signal</keyword>
<proteinExistence type="inferred from homology"/>
<feature type="chain" id="PRO_5040413572" description="Mannan endo-1,6-alpha-mannosidase" evidence="10">
    <location>
        <begin position="22"/>
        <end position="467"/>
    </location>
</feature>
<feature type="signal peptide" evidence="10">
    <location>
        <begin position="1"/>
        <end position="21"/>
    </location>
</feature>
<evidence type="ECO:0000256" key="8">
    <source>
        <dbReference type="PIRNR" id="PIRNR016302"/>
    </source>
</evidence>
<sequence>MVKLSLPFQFFALGLIGLTSGASYSPSLDINDFNALQAATTAALKNLMSYYVPNSAGSLSQVQTPWHESMMMWWMHMDYAKYTGDIQFLDIVTGALVNTTYGKEADFLGGSMASLAETLMGKWNDDILWGSLATVSGAEIFGPRTDMPGGGPWIEVAHKTYDQTYEQWDNECGGGIYWSRDRNGKSAPYKSLITQLQFTMAGARIFLQTQNNTALELTKKTMDWVFSSGLGNKQTGMLYDGMNAGACGQFTSHLWSYNYGQLLGSLVWLHKATGEQSYLDLVGPFYSYADATFSGQNNSGIITEICEPNAKCNRDQQGFKAIYVRNLAYVYRGVSDQKIKDSIKKNIDTSLNAMISNSCDKDWNCGGNWTTDTQPVKYVRSQHVSASLLVAALGVHSNPGDDGLLPKLSAGTLTDTTNGAAGLSGGGTKNTGSVSSKPLGAATGLDPRAYQIAVIVALAFSITLLYM</sequence>
<dbReference type="AlphaFoldDB" id="A0A9P6NQF5"/>
<dbReference type="OrthoDB" id="9984024at2759"/>
<dbReference type="GO" id="GO:0008496">
    <property type="term" value="F:mannan endo-1,6-alpha-mannosidase activity"/>
    <property type="evidence" value="ECO:0007669"/>
    <property type="project" value="UniProtKB-UniRule"/>
</dbReference>
<keyword evidence="9" id="KW-1133">Transmembrane helix</keyword>
<evidence type="ECO:0000256" key="3">
    <source>
        <dbReference type="ARBA" id="ARBA00012350"/>
    </source>
</evidence>
<dbReference type="InterPro" id="IPR014480">
    <property type="entry name" value="Mannan-1_6-alpha_mannosidase"/>
</dbReference>
<evidence type="ECO:0000256" key="5">
    <source>
        <dbReference type="ARBA" id="ARBA00022801"/>
    </source>
</evidence>
<evidence type="ECO:0000256" key="2">
    <source>
        <dbReference type="ARBA" id="ARBA00009699"/>
    </source>
</evidence>
<dbReference type="SUPFAM" id="SSF48208">
    <property type="entry name" value="Six-hairpin glycosidases"/>
    <property type="match status" value="1"/>
</dbReference>
<dbReference type="PANTHER" id="PTHR12145:SF36">
    <property type="entry name" value="MANNAN ENDO-1,6-ALPHA-MANNOSIDASE DCW1"/>
    <property type="match status" value="1"/>
</dbReference>
<accession>A0A9P6NQF5</accession>
<feature type="transmembrane region" description="Helical" evidence="9">
    <location>
        <begin position="449"/>
        <end position="466"/>
    </location>
</feature>
<evidence type="ECO:0000256" key="7">
    <source>
        <dbReference type="ARBA" id="ARBA00023295"/>
    </source>
</evidence>